<evidence type="ECO:0000313" key="2">
    <source>
        <dbReference type="EMBL" id="ORC92526.1"/>
    </source>
</evidence>
<comment type="caution">
    <text evidence="2">The sequence shown here is derived from an EMBL/GenBank/DDBJ whole genome shotgun (WGS) entry which is preliminary data.</text>
</comment>
<gene>
    <name evidence="2" type="ORF">TM35_000032790</name>
</gene>
<dbReference type="RefSeq" id="XP_028886592.1">
    <property type="nucleotide sequence ID" value="XM_029022046.1"/>
</dbReference>
<dbReference type="GeneID" id="39981826"/>
<dbReference type="EMBL" id="NBCO01000003">
    <property type="protein sequence ID" value="ORC92526.1"/>
    <property type="molecule type" value="Genomic_DNA"/>
</dbReference>
<name>A0A1X0P6F6_9TRYP</name>
<protein>
    <submittedName>
        <fullName evidence="2">TC38 protein</fullName>
    </submittedName>
</protein>
<dbReference type="AlphaFoldDB" id="A0A1X0P6F6"/>
<organism evidence="2 3">
    <name type="scientific">Trypanosoma theileri</name>
    <dbReference type="NCBI Taxonomy" id="67003"/>
    <lineage>
        <taxon>Eukaryota</taxon>
        <taxon>Discoba</taxon>
        <taxon>Euglenozoa</taxon>
        <taxon>Kinetoplastea</taxon>
        <taxon>Metakinetoplastina</taxon>
        <taxon>Trypanosomatida</taxon>
        <taxon>Trypanosomatidae</taxon>
        <taxon>Trypanosoma</taxon>
    </lineage>
</organism>
<feature type="compositionally biased region" description="Polar residues" evidence="1">
    <location>
        <begin position="47"/>
        <end position="65"/>
    </location>
</feature>
<feature type="region of interest" description="Disordered" evidence="1">
    <location>
        <begin position="1"/>
        <end position="65"/>
    </location>
</feature>
<sequence>MNSKGKGATTKVDYKGTSRPRPPRDENQKPPLSDNKKKVPVGRKTAEVQSQRTPAANGPLVQQKTQAVTTTSWVKGGSSLSFADIVRKKAENVVPTPPVEHSEEPATVHVEEEVVVDVTQEVQEEEPINVQPLNGENEDDIPYDAMQQDSAIEAAIPAPQVKVLEDVPAIKYYVLEIDRIMEESVLLPSRATTIADEHSGTYIFSGQSGKPPTPPVAQVQQQFYRPETTTVRPFAGMGTISDINRGSHWNAQPGHSVDYSNVNWALQDRSQRPFHQPMQYNSYPAPVQQQTQRNFIPPPVNRTRQNEVSDASLRAFRDAGAFNRHPGNGGGVW</sequence>
<evidence type="ECO:0000256" key="1">
    <source>
        <dbReference type="SAM" id="MobiDB-lite"/>
    </source>
</evidence>
<accession>A0A1X0P6F6</accession>
<proteinExistence type="predicted"/>
<dbReference type="OrthoDB" id="265721at2759"/>
<evidence type="ECO:0000313" key="3">
    <source>
        <dbReference type="Proteomes" id="UP000192257"/>
    </source>
</evidence>
<dbReference type="VEuPathDB" id="TriTrypDB:TM35_000032790"/>
<reference evidence="2 3" key="1">
    <citation type="submission" date="2017-03" db="EMBL/GenBank/DDBJ databases">
        <title>An alternative strategy for trypanosome survival in the mammalian bloodstream revealed through genome and transcriptome analysis of the ubiquitous bovine parasite Trypanosoma (Megatrypanum) theileri.</title>
        <authorList>
            <person name="Kelly S."/>
            <person name="Ivens A."/>
            <person name="Mott A."/>
            <person name="O'Neill E."/>
            <person name="Emms D."/>
            <person name="Macleod O."/>
            <person name="Voorheis P."/>
            <person name="Matthews J."/>
            <person name="Matthews K."/>
            <person name="Carrington M."/>
        </authorList>
    </citation>
    <scope>NUCLEOTIDE SEQUENCE [LARGE SCALE GENOMIC DNA]</scope>
    <source>
        <strain evidence="2">Edinburgh</strain>
    </source>
</reference>
<keyword evidence="3" id="KW-1185">Reference proteome</keyword>
<dbReference type="Proteomes" id="UP000192257">
    <property type="component" value="Unassembled WGS sequence"/>
</dbReference>
<feature type="compositionally biased region" description="Basic and acidic residues" evidence="1">
    <location>
        <begin position="12"/>
        <end position="28"/>
    </location>
</feature>